<dbReference type="Proteomes" id="UP000295620">
    <property type="component" value="Unassembled WGS sequence"/>
</dbReference>
<proteinExistence type="predicted"/>
<keyword evidence="1" id="KW-0472">Membrane</keyword>
<reference evidence="2 3" key="1">
    <citation type="submission" date="2019-03" db="EMBL/GenBank/DDBJ databases">
        <title>Genomic Encyclopedia of Archaeal and Bacterial Type Strains, Phase II (KMG-II): from individual species to whole genera.</title>
        <authorList>
            <person name="Goeker M."/>
        </authorList>
    </citation>
    <scope>NUCLEOTIDE SEQUENCE [LARGE SCALE GENOMIC DNA]</scope>
    <source>
        <strain evidence="2 3">DSM 19035</strain>
    </source>
</reference>
<dbReference type="AlphaFoldDB" id="A0A4V6PW02"/>
<dbReference type="RefSeq" id="WP_133576679.1">
    <property type="nucleotide sequence ID" value="NZ_SNYC01000005.1"/>
</dbReference>
<accession>A0A4V6PW02</accession>
<evidence type="ECO:0000256" key="1">
    <source>
        <dbReference type="SAM" id="Phobius"/>
    </source>
</evidence>
<keyword evidence="1" id="KW-0812">Transmembrane</keyword>
<gene>
    <name evidence="2" type="ORF">ATK78_2803</name>
</gene>
<feature type="transmembrane region" description="Helical" evidence="1">
    <location>
        <begin position="74"/>
        <end position="95"/>
    </location>
</feature>
<organism evidence="2 3">
    <name type="scientific">Pedobacter metabolipauper</name>
    <dbReference type="NCBI Taxonomy" id="425513"/>
    <lineage>
        <taxon>Bacteria</taxon>
        <taxon>Pseudomonadati</taxon>
        <taxon>Bacteroidota</taxon>
        <taxon>Sphingobacteriia</taxon>
        <taxon>Sphingobacteriales</taxon>
        <taxon>Sphingobacteriaceae</taxon>
        <taxon>Pedobacter</taxon>
    </lineage>
</organism>
<feature type="transmembrane region" description="Helical" evidence="1">
    <location>
        <begin position="101"/>
        <end position="125"/>
    </location>
</feature>
<protein>
    <submittedName>
        <fullName evidence="2">Uncharacterized protein</fullName>
    </submittedName>
</protein>
<evidence type="ECO:0000313" key="3">
    <source>
        <dbReference type="Proteomes" id="UP000295620"/>
    </source>
</evidence>
<sequence>MENISQPAKAFTNIRKAFLIAGIITLAISVAVIFPIESSKTYFLEELPYTFLTLAIALLLGMFGLLGNNFFKGLLLLFVSSIVGFILFYFAFPVIRGSAFISIWLGIPSGIIAALVFMVANYYFLRAAKSYRLLKQIIVYSIILLIVAILFGYGGDWIYDITEYFKRDD</sequence>
<feature type="transmembrane region" description="Helical" evidence="1">
    <location>
        <begin position="137"/>
        <end position="159"/>
    </location>
</feature>
<dbReference type="EMBL" id="SNYC01000005">
    <property type="protein sequence ID" value="TDQ08294.1"/>
    <property type="molecule type" value="Genomic_DNA"/>
</dbReference>
<feature type="transmembrane region" description="Helical" evidence="1">
    <location>
        <begin position="17"/>
        <end position="36"/>
    </location>
</feature>
<feature type="transmembrane region" description="Helical" evidence="1">
    <location>
        <begin position="48"/>
        <end position="67"/>
    </location>
</feature>
<name>A0A4V6PW02_9SPHI</name>
<dbReference type="OrthoDB" id="769989at2"/>
<comment type="caution">
    <text evidence="2">The sequence shown here is derived from an EMBL/GenBank/DDBJ whole genome shotgun (WGS) entry which is preliminary data.</text>
</comment>
<keyword evidence="3" id="KW-1185">Reference proteome</keyword>
<evidence type="ECO:0000313" key="2">
    <source>
        <dbReference type="EMBL" id="TDQ08294.1"/>
    </source>
</evidence>
<keyword evidence="1" id="KW-1133">Transmembrane helix</keyword>